<dbReference type="PANTHER" id="PTHR47837">
    <property type="entry name" value="GTP PYROPHOSPHOKINASE YJBM"/>
    <property type="match status" value="1"/>
</dbReference>
<comment type="pathway">
    <text evidence="1">Purine metabolism; ppGpp biosynthesis; ppGpp from GTP: step 1/2.</text>
</comment>
<organism evidence="4 5">
    <name type="scientific">Bacillus yunxiaonensis</name>
    <dbReference type="NCBI Taxonomy" id="3127665"/>
    <lineage>
        <taxon>Bacteria</taxon>
        <taxon>Bacillati</taxon>
        <taxon>Bacillota</taxon>
        <taxon>Bacilli</taxon>
        <taxon>Bacillales</taxon>
        <taxon>Bacillaceae</taxon>
        <taxon>Bacillus</taxon>
    </lineage>
</organism>
<feature type="coiled-coil region" evidence="2">
    <location>
        <begin position="181"/>
        <end position="208"/>
    </location>
</feature>
<dbReference type="PANTHER" id="PTHR47837:SF2">
    <property type="entry name" value="GTP PYROPHOSPHOKINASE YWAC"/>
    <property type="match status" value="1"/>
</dbReference>
<dbReference type="Gene3D" id="1.10.287.860">
    <property type="entry name" value="Nucleotidyltransferase"/>
    <property type="match status" value="1"/>
</dbReference>
<dbReference type="SUPFAM" id="SSF81301">
    <property type="entry name" value="Nucleotidyltransferase"/>
    <property type="match status" value="1"/>
</dbReference>
<dbReference type="RefSeq" id="WP_336481732.1">
    <property type="nucleotide sequence ID" value="NZ_JBAWSV010000002.1"/>
</dbReference>
<keyword evidence="5" id="KW-1185">Reference proteome</keyword>
<dbReference type="InterPro" id="IPR052366">
    <property type="entry name" value="GTP_Pyrophosphokinase"/>
</dbReference>
<evidence type="ECO:0000259" key="3">
    <source>
        <dbReference type="SMART" id="SM00954"/>
    </source>
</evidence>
<keyword evidence="2" id="KW-0175">Coiled coil</keyword>
<dbReference type="InterPro" id="IPR007685">
    <property type="entry name" value="RelA_SpoT"/>
</dbReference>
<dbReference type="SMART" id="SM00954">
    <property type="entry name" value="RelA_SpoT"/>
    <property type="match status" value="1"/>
</dbReference>
<dbReference type="CDD" id="cd05399">
    <property type="entry name" value="NT_Rel-Spo_like"/>
    <property type="match status" value="1"/>
</dbReference>
<protein>
    <submittedName>
        <fullName evidence="4">GTP pyrophosphokinase family protein</fullName>
    </submittedName>
</protein>
<evidence type="ECO:0000256" key="2">
    <source>
        <dbReference type="SAM" id="Coils"/>
    </source>
</evidence>
<feature type="domain" description="RelA/SpoT" evidence="3">
    <location>
        <begin position="50"/>
        <end position="173"/>
    </location>
</feature>
<gene>
    <name evidence="4" type="ORF">WAX78_07825</name>
</gene>
<reference evidence="4 5" key="1">
    <citation type="submission" date="2024-01" db="EMBL/GenBank/DDBJ databases">
        <title>Seven novel Bacillus-like species.</title>
        <authorList>
            <person name="Liu G."/>
        </authorList>
    </citation>
    <scope>NUCLEOTIDE SEQUENCE [LARGE SCALE GENOMIC DNA]</scope>
    <source>
        <strain evidence="4 5">FJAT-53711</strain>
    </source>
</reference>
<proteinExistence type="predicted"/>
<accession>A0ABU8FVZ4</accession>
<dbReference type="InterPro" id="IPR043519">
    <property type="entry name" value="NT_sf"/>
</dbReference>
<evidence type="ECO:0000256" key="1">
    <source>
        <dbReference type="ARBA" id="ARBA00004976"/>
    </source>
</evidence>
<dbReference type="EMBL" id="JBAWSV010000002">
    <property type="protein sequence ID" value="MEI4829362.1"/>
    <property type="molecule type" value="Genomic_DNA"/>
</dbReference>
<dbReference type="Proteomes" id="UP001367922">
    <property type="component" value="Unassembled WGS sequence"/>
</dbReference>
<comment type="caution">
    <text evidence="4">The sequence shown here is derived from an EMBL/GenBank/DDBJ whole genome shotgun (WGS) entry which is preliminary data.</text>
</comment>
<dbReference type="Pfam" id="PF04607">
    <property type="entry name" value="RelA_SpoT"/>
    <property type="match status" value="1"/>
</dbReference>
<evidence type="ECO:0000313" key="5">
    <source>
        <dbReference type="Proteomes" id="UP001367922"/>
    </source>
</evidence>
<dbReference type="Gene3D" id="3.30.460.10">
    <property type="entry name" value="Beta Polymerase, domain 2"/>
    <property type="match status" value="1"/>
</dbReference>
<sequence length="216" mass="25644">MEFNQTTVDYWKAFVLPYTFALEELKTKFEIMNREAQFLEDYNPFEHIKTRLKQPKSIIKKLERKNLVPTVENAQQHLFDIIGIRITCCFVEDIYYLKNLIEKRTDMEIIEVKDYIATPKPNGYKSLHMIIKYPLVLNSGTQNVFAEIQLRTLAMDFWASLEHKMYYKYEGNIPEYLKQELHDAAMKAEELDNKMASIRQDIDEIESCSERILLPV</sequence>
<evidence type="ECO:0000313" key="4">
    <source>
        <dbReference type="EMBL" id="MEI4829362.1"/>
    </source>
</evidence>
<name>A0ABU8FVZ4_9BACI</name>